<sequence length="380" mass="39960">MTMRRAIGLMSGTSLDGVDVALIETDGETVRAVRSRNGLLAPLGPTGYRGYCEEDRALLRRALADAEAVTGRRDRPGCLAAAEELVTRRHAEAVEAFLAGHGLAPADIDVVGFHGQTVTHRPAQALTVQIGDGPALSRRLGIAVVSDLRLADIEAGGQGAPLVPVFHRALAQASGFTDSLGILNVGGVANATLIARDGRMLAFDTGPGNALIDDWMRERTGLALDEDGATAARGRPDEPLLAWLLGHPYFGRRPPKSLDRNWFSHTLAGQLSTEDGAATLTAFTARAVARALEHAHEPPTRWIVAGGGARNGELLRQLDALLAAEITTADAVGWSSAFLEAQAFAYLAVRSLRGLPLTFPSTTGVREAITGGVLARPEAG</sequence>
<dbReference type="NCBIfam" id="NF007141">
    <property type="entry name" value="PRK09585.1-5"/>
    <property type="match status" value="1"/>
</dbReference>
<organism evidence="3 4">
    <name type="scientific">Methylobacterium crusticola</name>
    <dbReference type="NCBI Taxonomy" id="1697972"/>
    <lineage>
        <taxon>Bacteria</taxon>
        <taxon>Pseudomonadati</taxon>
        <taxon>Pseudomonadota</taxon>
        <taxon>Alphaproteobacteria</taxon>
        <taxon>Hyphomicrobiales</taxon>
        <taxon>Methylobacteriaceae</taxon>
        <taxon>Methylobacterium</taxon>
    </lineage>
</organism>
<comment type="pathway">
    <text evidence="2">Cell wall biogenesis; peptidoglycan recycling.</text>
</comment>
<comment type="caution">
    <text evidence="3">The sequence shown here is derived from an EMBL/GenBank/DDBJ whole genome shotgun (WGS) entry which is preliminary data.</text>
</comment>
<reference evidence="3" key="1">
    <citation type="journal article" date="2021" name="Front. Microbiol.">
        <title>Comprehensive Comparative Genomics and Phenotyping of Methylobacterium Species.</title>
        <authorList>
            <person name="Alessa O."/>
            <person name="Ogura Y."/>
            <person name="Fujitani Y."/>
            <person name="Takami H."/>
            <person name="Hayashi T."/>
            <person name="Sahin N."/>
            <person name="Tani A."/>
        </authorList>
    </citation>
    <scope>NUCLEOTIDE SEQUENCE</scope>
    <source>
        <strain evidence="3">KCTC 52305</strain>
    </source>
</reference>
<dbReference type="InterPro" id="IPR043129">
    <property type="entry name" value="ATPase_NBD"/>
</dbReference>
<dbReference type="SUPFAM" id="SSF53067">
    <property type="entry name" value="Actin-like ATPase domain"/>
    <property type="match status" value="1"/>
</dbReference>
<dbReference type="InterPro" id="IPR005338">
    <property type="entry name" value="Anhydro_N_Ac-Mur_kinase"/>
</dbReference>
<dbReference type="PANTHER" id="PTHR30605:SF0">
    <property type="entry name" value="ANHYDRO-N-ACETYLMURAMIC ACID KINASE"/>
    <property type="match status" value="1"/>
</dbReference>
<keyword evidence="4" id="KW-1185">Reference proteome</keyword>
<keyword evidence="2" id="KW-0547">Nucleotide-binding</keyword>
<reference evidence="3" key="2">
    <citation type="submission" date="2021-08" db="EMBL/GenBank/DDBJ databases">
        <authorList>
            <person name="Tani A."/>
            <person name="Ola A."/>
            <person name="Ogura Y."/>
            <person name="Katsura K."/>
            <person name="Hayashi T."/>
        </authorList>
    </citation>
    <scope>NUCLEOTIDE SEQUENCE</scope>
    <source>
        <strain evidence="3">KCTC 52305</strain>
    </source>
</reference>
<keyword evidence="1 2" id="KW-0119">Carbohydrate metabolism</keyword>
<dbReference type="Gene3D" id="3.30.420.40">
    <property type="match status" value="2"/>
</dbReference>
<feature type="binding site" evidence="2">
    <location>
        <begin position="12"/>
        <end position="19"/>
    </location>
    <ligand>
        <name>ATP</name>
        <dbReference type="ChEBI" id="CHEBI:30616"/>
    </ligand>
</feature>
<keyword evidence="2" id="KW-0067">ATP-binding</keyword>
<gene>
    <name evidence="2 3" type="primary">anmK</name>
    <name evidence="3" type="ORF">OPKNFCMD_2559</name>
</gene>
<keyword evidence="2" id="KW-0808">Transferase</keyword>
<comment type="pathway">
    <text evidence="2">Amino-sugar metabolism; 1,6-anhydro-N-acetylmuramate degradation.</text>
</comment>
<name>A0ABQ4QYM8_9HYPH</name>
<dbReference type="EMBL" id="BPQH01000007">
    <property type="protein sequence ID" value="GJD49825.1"/>
    <property type="molecule type" value="Genomic_DNA"/>
</dbReference>
<dbReference type="PANTHER" id="PTHR30605">
    <property type="entry name" value="ANHYDRO-N-ACETYLMURAMIC ACID KINASE"/>
    <property type="match status" value="1"/>
</dbReference>
<evidence type="ECO:0000256" key="1">
    <source>
        <dbReference type="ARBA" id="ARBA00023277"/>
    </source>
</evidence>
<accession>A0ABQ4QYM8</accession>
<dbReference type="Proteomes" id="UP001055167">
    <property type="component" value="Unassembled WGS sequence"/>
</dbReference>
<comment type="similarity">
    <text evidence="2">Belongs to the anhydro-N-acetylmuramic acid kinase family.</text>
</comment>
<keyword evidence="2 3" id="KW-0418">Kinase</keyword>
<evidence type="ECO:0000256" key="2">
    <source>
        <dbReference type="HAMAP-Rule" id="MF_01270"/>
    </source>
</evidence>
<comment type="catalytic activity">
    <reaction evidence="2">
        <text>1,6-anhydro-N-acetyl-beta-muramate + ATP + H2O = N-acetyl-D-muramate 6-phosphate + ADP + H(+)</text>
        <dbReference type="Rhea" id="RHEA:24952"/>
        <dbReference type="ChEBI" id="CHEBI:15377"/>
        <dbReference type="ChEBI" id="CHEBI:15378"/>
        <dbReference type="ChEBI" id="CHEBI:30616"/>
        <dbReference type="ChEBI" id="CHEBI:58690"/>
        <dbReference type="ChEBI" id="CHEBI:58722"/>
        <dbReference type="ChEBI" id="CHEBI:456216"/>
        <dbReference type="EC" id="2.7.1.170"/>
    </reaction>
</comment>
<dbReference type="EC" id="2.7.1.170" evidence="2"/>
<proteinExistence type="inferred from homology"/>
<protein>
    <recommendedName>
        <fullName evidence="2">Anhydro-N-acetylmuramic acid kinase</fullName>
        <ecNumber evidence="2">2.7.1.170</ecNumber>
    </recommendedName>
    <alternativeName>
        <fullName evidence="2">AnhMurNAc kinase</fullName>
    </alternativeName>
</protein>
<dbReference type="HAMAP" id="MF_01270">
    <property type="entry name" value="AnhMurNAc_kinase"/>
    <property type="match status" value="1"/>
</dbReference>
<dbReference type="Pfam" id="PF03702">
    <property type="entry name" value="AnmK"/>
    <property type="match status" value="1"/>
</dbReference>
<evidence type="ECO:0000313" key="3">
    <source>
        <dbReference type="EMBL" id="GJD49825.1"/>
    </source>
</evidence>
<evidence type="ECO:0000313" key="4">
    <source>
        <dbReference type="Proteomes" id="UP001055167"/>
    </source>
</evidence>
<dbReference type="RefSeq" id="WP_203236338.1">
    <property type="nucleotide sequence ID" value="NZ_BPQH01000007.1"/>
</dbReference>
<comment type="function">
    <text evidence="2">Catalyzes the specific phosphorylation of 1,6-anhydro-N-acetylmuramic acid (anhMurNAc) with the simultaneous cleavage of the 1,6-anhydro ring, generating MurNAc-6-P. Is required for the utilization of anhMurNAc either imported from the medium or derived from its own cell wall murein, and thus plays a role in cell wall recycling.</text>
</comment>
<dbReference type="GO" id="GO:0016301">
    <property type="term" value="F:kinase activity"/>
    <property type="evidence" value="ECO:0007669"/>
    <property type="project" value="UniProtKB-KW"/>
</dbReference>